<dbReference type="InterPro" id="IPR019734">
    <property type="entry name" value="TPR_rpt"/>
</dbReference>
<evidence type="ECO:0000256" key="4">
    <source>
        <dbReference type="ARBA" id="ARBA00022803"/>
    </source>
</evidence>
<organism evidence="9 10">
    <name type="scientific">Athelia psychrophila</name>
    <dbReference type="NCBI Taxonomy" id="1759441"/>
    <lineage>
        <taxon>Eukaryota</taxon>
        <taxon>Fungi</taxon>
        <taxon>Dikarya</taxon>
        <taxon>Basidiomycota</taxon>
        <taxon>Agaricomycotina</taxon>
        <taxon>Agaricomycetes</taxon>
        <taxon>Agaricomycetidae</taxon>
        <taxon>Atheliales</taxon>
        <taxon>Atheliaceae</taxon>
        <taxon>Athelia</taxon>
    </lineage>
</organism>
<keyword evidence="5" id="KW-0862">Zinc</keyword>
<dbReference type="Proteomes" id="UP000076532">
    <property type="component" value="Unassembled WGS sequence"/>
</dbReference>
<dbReference type="PANTHER" id="PTHR45641:SF19">
    <property type="entry name" value="NEPHROCYSTIN-3"/>
    <property type="match status" value="1"/>
</dbReference>
<dbReference type="STRING" id="436010.A0A166U6C7"/>
<reference evidence="9 10" key="1">
    <citation type="journal article" date="2016" name="Mol. Biol. Evol.">
        <title>Comparative Genomics of Early-Diverging Mushroom-Forming Fungi Provides Insights into the Origins of Lignocellulose Decay Capabilities.</title>
        <authorList>
            <person name="Nagy L.G."/>
            <person name="Riley R."/>
            <person name="Tritt A."/>
            <person name="Adam C."/>
            <person name="Daum C."/>
            <person name="Floudas D."/>
            <person name="Sun H."/>
            <person name="Yadav J.S."/>
            <person name="Pangilinan J."/>
            <person name="Larsson K.H."/>
            <person name="Matsuura K."/>
            <person name="Barry K."/>
            <person name="Labutti K."/>
            <person name="Kuo R."/>
            <person name="Ohm R.A."/>
            <person name="Bhattacharya S.S."/>
            <person name="Shirouzu T."/>
            <person name="Yoshinaga Y."/>
            <person name="Martin F.M."/>
            <person name="Grigoriev I.V."/>
            <person name="Hibbett D.S."/>
        </authorList>
    </citation>
    <scope>NUCLEOTIDE SEQUENCE [LARGE SCALE GENOMIC DNA]</scope>
    <source>
        <strain evidence="9 10">CBS 109695</strain>
    </source>
</reference>
<evidence type="ECO:0000256" key="5">
    <source>
        <dbReference type="ARBA" id="ARBA00022833"/>
    </source>
</evidence>
<sequence>MPPVPVASLFPSASVHTSPESFALVNQAANLNNRALQHSQNGDWSGAERMHLEALELKMQSIGPNAYSTSITYHALGELYLKMGRLDEAEAQLHKAIAIRNIQPGAASFDTAVSRESLAQVYEAKGDLKKAKETRLSAGKLNIACAHEKCPMATFKKTELANCSGCRAVYYCSQPCQKADWRRHKRHCRTLSDV</sequence>
<keyword evidence="1" id="KW-0479">Metal-binding</keyword>
<keyword evidence="4 7" id="KW-0802">TPR repeat</keyword>
<evidence type="ECO:0000313" key="9">
    <source>
        <dbReference type="EMBL" id="KZP31362.1"/>
    </source>
</evidence>
<keyword evidence="2" id="KW-0677">Repeat</keyword>
<dbReference type="Pfam" id="PF01753">
    <property type="entry name" value="zf-MYND"/>
    <property type="match status" value="1"/>
</dbReference>
<evidence type="ECO:0000256" key="6">
    <source>
        <dbReference type="PROSITE-ProRule" id="PRU00134"/>
    </source>
</evidence>
<evidence type="ECO:0000256" key="3">
    <source>
        <dbReference type="ARBA" id="ARBA00022771"/>
    </source>
</evidence>
<evidence type="ECO:0000256" key="2">
    <source>
        <dbReference type="ARBA" id="ARBA00022737"/>
    </source>
</evidence>
<feature type="domain" description="MYND-type" evidence="8">
    <location>
        <begin position="150"/>
        <end position="188"/>
    </location>
</feature>
<keyword evidence="3 6" id="KW-0863">Zinc-finger</keyword>
<dbReference type="Gene3D" id="6.10.140.2220">
    <property type="match status" value="1"/>
</dbReference>
<keyword evidence="10" id="KW-1185">Reference proteome</keyword>
<dbReference type="EMBL" id="KV417490">
    <property type="protein sequence ID" value="KZP31362.1"/>
    <property type="molecule type" value="Genomic_DNA"/>
</dbReference>
<feature type="repeat" description="TPR" evidence="7">
    <location>
        <begin position="70"/>
        <end position="103"/>
    </location>
</feature>
<evidence type="ECO:0000256" key="7">
    <source>
        <dbReference type="PROSITE-ProRule" id="PRU00339"/>
    </source>
</evidence>
<dbReference type="PROSITE" id="PS50865">
    <property type="entry name" value="ZF_MYND_2"/>
    <property type="match status" value="1"/>
</dbReference>
<dbReference type="SUPFAM" id="SSF144232">
    <property type="entry name" value="HIT/MYND zinc finger-like"/>
    <property type="match status" value="1"/>
</dbReference>
<protein>
    <recommendedName>
        <fullName evidence="8">MYND-type domain-containing protein</fullName>
    </recommendedName>
</protein>
<dbReference type="AlphaFoldDB" id="A0A166U6C7"/>
<dbReference type="SUPFAM" id="SSF48452">
    <property type="entry name" value="TPR-like"/>
    <property type="match status" value="1"/>
</dbReference>
<dbReference type="SMART" id="SM00028">
    <property type="entry name" value="TPR"/>
    <property type="match status" value="2"/>
</dbReference>
<dbReference type="InterPro" id="IPR011990">
    <property type="entry name" value="TPR-like_helical_dom_sf"/>
</dbReference>
<dbReference type="InterPro" id="IPR002893">
    <property type="entry name" value="Znf_MYND"/>
</dbReference>
<dbReference type="OrthoDB" id="5231159at2759"/>
<accession>A0A166U6C7</accession>
<dbReference type="PROSITE" id="PS50005">
    <property type="entry name" value="TPR"/>
    <property type="match status" value="1"/>
</dbReference>
<dbReference type="Gene3D" id="1.25.40.10">
    <property type="entry name" value="Tetratricopeptide repeat domain"/>
    <property type="match status" value="1"/>
</dbReference>
<gene>
    <name evidence="9" type="ORF">FIBSPDRAFT_1037804</name>
</gene>
<evidence type="ECO:0000313" key="10">
    <source>
        <dbReference type="Proteomes" id="UP000076532"/>
    </source>
</evidence>
<dbReference type="GO" id="GO:0008270">
    <property type="term" value="F:zinc ion binding"/>
    <property type="evidence" value="ECO:0007669"/>
    <property type="project" value="UniProtKB-KW"/>
</dbReference>
<name>A0A166U6C7_9AGAM</name>
<evidence type="ECO:0000259" key="8">
    <source>
        <dbReference type="PROSITE" id="PS50865"/>
    </source>
</evidence>
<dbReference type="Pfam" id="PF13424">
    <property type="entry name" value="TPR_12"/>
    <property type="match status" value="1"/>
</dbReference>
<evidence type="ECO:0000256" key="1">
    <source>
        <dbReference type="ARBA" id="ARBA00022723"/>
    </source>
</evidence>
<proteinExistence type="predicted"/>
<dbReference type="PANTHER" id="PTHR45641">
    <property type="entry name" value="TETRATRICOPEPTIDE REPEAT PROTEIN (AFU_ORTHOLOGUE AFUA_6G03870)"/>
    <property type="match status" value="1"/>
</dbReference>